<dbReference type="AlphaFoldDB" id="A0A9W7B6J5"/>
<evidence type="ECO:0000313" key="5">
    <source>
        <dbReference type="EMBL" id="GMH83011.1"/>
    </source>
</evidence>
<dbReference type="SUPFAM" id="SSF47473">
    <property type="entry name" value="EF-hand"/>
    <property type="match status" value="1"/>
</dbReference>
<keyword evidence="1" id="KW-0106">Calcium</keyword>
<dbReference type="PROSITE" id="PS50222">
    <property type="entry name" value="EF_HAND_2"/>
    <property type="match status" value="2"/>
</dbReference>
<reference evidence="6" key="1">
    <citation type="journal article" date="2023" name="Commun. Biol.">
        <title>Genome analysis of Parmales, the sister group of diatoms, reveals the evolutionary specialization of diatoms from phago-mixotrophs to photoautotrophs.</title>
        <authorList>
            <person name="Ban H."/>
            <person name="Sato S."/>
            <person name="Yoshikawa S."/>
            <person name="Yamada K."/>
            <person name="Nakamura Y."/>
            <person name="Ichinomiya M."/>
            <person name="Sato N."/>
            <person name="Blanc-Mathieu R."/>
            <person name="Endo H."/>
            <person name="Kuwata A."/>
            <person name="Ogata H."/>
        </authorList>
    </citation>
    <scope>NUCLEOTIDE SEQUENCE [LARGE SCALE GENOMIC DNA]</scope>
    <source>
        <strain evidence="6">NIES 3699</strain>
    </source>
</reference>
<feature type="domain" description="EF-hand" evidence="4">
    <location>
        <begin position="286"/>
        <end position="321"/>
    </location>
</feature>
<dbReference type="PROSITE" id="PS00018">
    <property type="entry name" value="EF_HAND_1"/>
    <property type="match status" value="2"/>
</dbReference>
<dbReference type="PANTHER" id="PTHR33645">
    <property type="entry name" value="AMINOPEPTIDASE (DUF3754)"/>
    <property type="match status" value="1"/>
</dbReference>
<feature type="chain" id="PRO_5040939620" description="EF-hand domain-containing protein" evidence="3">
    <location>
        <begin position="18"/>
        <end position="565"/>
    </location>
</feature>
<organism evidence="5 6">
    <name type="scientific">Triparma verrucosa</name>
    <dbReference type="NCBI Taxonomy" id="1606542"/>
    <lineage>
        <taxon>Eukaryota</taxon>
        <taxon>Sar</taxon>
        <taxon>Stramenopiles</taxon>
        <taxon>Ochrophyta</taxon>
        <taxon>Bolidophyceae</taxon>
        <taxon>Parmales</taxon>
        <taxon>Triparmaceae</taxon>
        <taxon>Triparma</taxon>
    </lineage>
</organism>
<dbReference type="InterPro" id="IPR011992">
    <property type="entry name" value="EF-hand-dom_pair"/>
</dbReference>
<feature type="signal peptide" evidence="3">
    <location>
        <begin position="1"/>
        <end position="17"/>
    </location>
</feature>
<gene>
    <name evidence="5" type="ORF">TrVE_jg522</name>
</gene>
<evidence type="ECO:0000256" key="1">
    <source>
        <dbReference type="ARBA" id="ARBA00022837"/>
    </source>
</evidence>
<sequence>MCLLLLLILCQNIIINPNSVDCILLPTGKTLPTVPDTAKGFVNKLDLLYKTQSATQTNPHPPTLASLTTLLDNSLYTPIPPPNPCHDTLLPLPLQPTYGNLLKLPNSDKTIFNGRVQMYYKGYGSEVKSGRMILEKLEFLQANILDNEARRLKRFVRRTLNRIWTKINKILNKHVTIPPPPYQSFDSHNDVQIESPVIFNLTSPEATISVPRTTLRSIYSFSLPGGKRRLLRSLLKKIQLEEPTYKELVVVWCEGRRKNVEEKRWWRMERMKFTEKEIGEARFSSVQLTEYETLFNSLDVDNSGTLSLSEITSLLTSSPNVSTSSTKTFTKTQIKKIFNVVDTDNDGTISWSEFLQIMSNIKNGKRSSLYTLLKSSLLLTRKSLKSSSPPPLPPPSLKIYHSVPLTSLPSTLPSYTLRYKTSDSFRLDIISLLTLTPILLKLTAKKYKLTFVILIAAWLVRSFFRYKNIRRIYTLSQTKFVNDKTYLKDSKECLEYLKGVESEVRGIYGGVVADWLSRGYDLDEGTIERGLEELKAIGAVDVEKKEWEDVEEGIEKAWSSIIKNI</sequence>
<keyword evidence="2" id="KW-1133">Transmembrane helix</keyword>
<keyword evidence="2" id="KW-0472">Membrane</keyword>
<comment type="caution">
    <text evidence="5">The sequence shown here is derived from an EMBL/GenBank/DDBJ whole genome shotgun (WGS) entry which is preliminary data.</text>
</comment>
<dbReference type="InterPro" id="IPR002048">
    <property type="entry name" value="EF_hand_dom"/>
</dbReference>
<evidence type="ECO:0000256" key="3">
    <source>
        <dbReference type="SAM" id="SignalP"/>
    </source>
</evidence>
<accession>A0A9W7B6J5</accession>
<keyword evidence="6" id="KW-1185">Reference proteome</keyword>
<name>A0A9W7B6J5_9STRA</name>
<dbReference type="EMBL" id="BRXX01000022">
    <property type="protein sequence ID" value="GMH83011.1"/>
    <property type="molecule type" value="Genomic_DNA"/>
</dbReference>
<keyword evidence="3" id="KW-0732">Signal</keyword>
<evidence type="ECO:0000259" key="4">
    <source>
        <dbReference type="PROSITE" id="PS50222"/>
    </source>
</evidence>
<dbReference type="GO" id="GO:0005509">
    <property type="term" value="F:calcium ion binding"/>
    <property type="evidence" value="ECO:0007669"/>
    <property type="project" value="InterPro"/>
</dbReference>
<dbReference type="CDD" id="cd00051">
    <property type="entry name" value="EFh"/>
    <property type="match status" value="1"/>
</dbReference>
<dbReference type="Gene3D" id="1.10.238.10">
    <property type="entry name" value="EF-hand"/>
    <property type="match status" value="1"/>
</dbReference>
<keyword evidence="2" id="KW-0812">Transmembrane</keyword>
<dbReference type="SMART" id="SM00054">
    <property type="entry name" value="EFh"/>
    <property type="match status" value="2"/>
</dbReference>
<proteinExistence type="predicted"/>
<dbReference type="Proteomes" id="UP001165160">
    <property type="component" value="Unassembled WGS sequence"/>
</dbReference>
<protein>
    <recommendedName>
        <fullName evidence="4">EF-hand domain-containing protein</fullName>
    </recommendedName>
</protein>
<dbReference type="InterPro" id="IPR018247">
    <property type="entry name" value="EF_Hand_1_Ca_BS"/>
</dbReference>
<dbReference type="PANTHER" id="PTHR33645:SF2">
    <property type="entry name" value="FAMILY PROTEIN, PUTATIVE (DUF3754)-RELATED"/>
    <property type="match status" value="1"/>
</dbReference>
<dbReference type="Pfam" id="PF13499">
    <property type="entry name" value="EF-hand_7"/>
    <property type="match status" value="1"/>
</dbReference>
<feature type="domain" description="EF-hand" evidence="4">
    <location>
        <begin position="329"/>
        <end position="364"/>
    </location>
</feature>
<evidence type="ECO:0000313" key="6">
    <source>
        <dbReference type="Proteomes" id="UP001165160"/>
    </source>
</evidence>
<feature type="transmembrane region" description="Helical" evidence="2">
    <location>
        <begin position="447"/>
        <end position="464"/>
    </location>
</feature>
<dbReference type="InterPro" id="IPR022227">
    <property type="entry name" value="DUF3754"/>
</dbReference>
<dbReference type="Pfam" id="PF12576">
    <property type="entry name" value="DUF3754"/>
    <property type="match status" value="1"/>
</dbReference>
<evidence type="ECO:0000256" key="2">
    <source>
        <dbReference type="SAM" id="Phobius"/>
    </source>
</evidence>